<feature type="region of interest" description="Disordered" evidence="1">
    <location>
        <begin position="470"/>
        <end position="512"/>
    </location>
</feature>
<evidence type="ECO:0000313" key="2">
    <source>
        <dbReference type="EMBL" id="KAL2040443.1"/>
    </source>
</evidence>
<sequence length="512" mass="56250">MPLLNRPNAPERLPSSDFGNLFSRPRALRVSDSASPNTPPSPLTFSANYLGARPRSRRTFNRTPEFASSNPSSPLASPVIITAQRRPNPPERRSYNSEISDRSGNAREVLSSTGPPSEADEEEPLALRHRSSSALSAKARKVLGIPDTRVVLGASNDEAPPHEPRNGFGWQRGFLGGWLEIRIGRRPDEESRTVSDEPIPNLSHATTIGIPSTQTTTRVQTAGDHHRSNAGSGQPLLEGSFEDFSTTVSTPKEGLYCRTKRALGLKRDSNNLVNIGHRSRSPTGHILDRVSSTLKDVAMKRIMTSSANTSVSDLSIAAPRRHRFRPASIYSTTSSIREMMMGKPPLGTPDPEEIYTVANPQKNVTLALGESDNLSFLPSEARRIHTPPLPDGSPGKSKHRGFFFDYNAPMTEESPRHDTTRTGTSGRTGSVSDMEWYRRKLDAVDAETNSWEEYVAIVPDHLPNSPLCPKHPKHKSRGAGVCPYHGKNKVSPPKIKTPTPGEDESSMSQNWW</sequence>
<dbReference type="Proteomes" id="UP001590950">
    <property type="component" value="Unassembled WGS sequence"/>
</dbReference>
<feature type="compositionally biased region" description="Low complexity" evidence="1">
    <location>
        <begin position="421"/>
        <end position="430"/>
    </location>
</feature>
<feature type="region of interest" description="Disordered" evidence="1">
    <location>
        <begin position="1"/>
        <end position="133"/>
    </location>
</feature>
<feature type="compositionally biased region" description="Basic and acidic residues" evidence="1">
    <location>
        <begin position="88"/>
        <end position="105"/>
    </location>
</feature>
<gene>
    <name evidence="2" type="ORF">N7G274_006886</name>
</gene>
<evidence type="ECO:0000313" key="3">
    <source>
        <dbReference type="Proteomes" id="UP001590950"/>
    </source>
</evidence>
<evidence type="ECO:0000256" key="1">
    <source>
        <dbReference type="SAM" id="MobiDB-lite"/>
    </source>
</evidence>
<name>A0ABR4A5V4_9LECA</name>
<feature type="compositionally biased region" description="Low complexity" evidence="1">
    <location>
        <begin position="67"/>
        <end position="78"/>
    </location>
</feature>
<proteinExistence type="predicted"/>
<feature type="region of interest" description="Disordered" evidence="1">
    <location>
        <begin position="189"/>
        <end position="208"/>
    </location>
</feature>
<comment type="caution">
    <text evidence="2">The sequence shown here is derived from an EMBL/GenBank/DDBJ whole genome shotgun (WGS) entry which is preliminary data.</text>
</comment>
<organism evidence="2 3">
    <name type="scientific">Stereocaulon virgatum</name>
    <dbReference type="NCBI Taxonomy" id="373712"/>
    <lineage>
        <taxon>Eukaryota</taxon>
        <taxon>Fungi</taxon>
        <taxon>Dikarya</taxon>
        <taxon>Ascomycota</taxon>
        <taxon>Pezizomycotina</taxon>
        <taxon>Lecanoromycetes</taxon>
        <taxon>OSLEUM clade</taxon>
        <taxon>Lecanoromycetidae</taxon>
        <taxon>Lecanorales</taxon>
        <taxon>Lecanorineae</taxon>
        <taxon>Stereocaulaceae</taxon>
        <taxon>Stereocaulon</taxon>
    </lineage>
</organism>
<keyword evidence="3" id="KW-1185">Reference proteome</keyword>
<accession>A0ABR4A5V4</accession>
<feature type="region of interest" description="Disordered" evidence="1">
    <location>
        <begin position="408"/>
        <end position="430"/>
    </location>
</feature>
<reference evidence="2 3" key="1">
    <citation type="submission" date="2024-09" db="EMBL/GenBank/DDBJ databases">
        <title>Rethinking Asexuality: The Enigmatic Case of Functional Sexual Genes in Lepraria (Stereocaulaceae).</title>
        <authorList>
            <person name="Doellman M."/>
            <person name="Sun Y."/>
            <person name="Barcenas-Pena A."/>
            <person name="Lumbsch H.T."/>
            <person name="Grewe F."/>
        </authorList>
    </citation>
    <scope>NUCLEOTIDE SEQUENCE [LARGE SCALE GENOMIC DNA]</scope>
    <source>
        <strain evidence="2 3">Mercado 3170</strain>
    </source>
</reference>
<dbReference type="EMBL" id="JBEFKJ010000021">
    <property type="protein sequence ID" value="KAL2040443.1"/>
    <property type="molecule type" value="Genomic_DNA"/>
</dbReference>
<protein>
    <submittedName>
        <fullName evidence="2">Uncharacterized protein</fullName>
    </submittedName>
</protein>